<proteinExistence type="evidence at transcript level"/>
<sequence>MGMAVSTMRSICHLLLCIFFAAGRSGAGSPESGSRPNNVVTLRARIFYDETVQSKVSVNGRQDEKEDPLKEVFKKTFEEVQTYFANNSVTIKISVVNVSMNNQLEVIFNDTASKVTIIDGPKTLEKLEERWNRRPRRNNTVFYLFTRNKILRKNPEADTPTVLHYLETPRTFCTSKASAAVLTFESGDKSYEFPARVTARILGSTREWGFHRSDKRYMNETLQKCRGTS</sequence>
<keyword evidence="1" id="KW-0732">Signal</keyword>
<organism evidence="2">
    <name type="scientific">Amblyomma americanum</name>
    <name type="common">Lone star tick</name>
    <dbReference type="NCBI Taxonomy" id="6943"/>
    <lineage>
        <taxon>Eukaryota</taxon>
        <taxon>Metazoa</taxon>
        <taxon>Ecdysozoa</taxon>
        <taxon>Arthropoda</taxon>
        <taxon>Chelicerata</taxon>
        <taxon>Arachnida</taxon>
        <taxon>Acari</taxon>
        <taxon>Parasitiformes</taxon>
        <taxon>Ixodida</taxon>
        <taxon>Ixodoidea</taxon>
        <taxon>Ixodidae</taxon>
        <taxon>Amblyomminae</taxon>
        <taxon>Amblyomma</taxon>
    </lineage>
</organism>
<accession>A0A0C9S5E3</accession>
<dbReference type="EMBL" id="GBZX01000156">
    <property type="protein sequence ID" value="JAG92584.1"/>
    <property type="molecule type" value="mRNA"/>
</dbReference>
<dbReference type="AlphaFoldDB" id="A0A0C9S5E3"/>
<feature type="signal peptide" evidence="1">
    <location>
        <begin position="1"/>
        <end position="27"/>
    </location>
</feature>
<protein>
    <submittedName>
        <fullName evidence="2">Putative secreted protein</fullName>
    </submittedName>
</protein>
<evidence type="ECO:0000313" key="2">
    <source>
        <dbReference type="EMBL" id="JAG92584.1"/>
    </source>
</evidence>
<evidence type="ECO:0000256" key="1">
    <source>
        <dbReference type="SAM" id="SignalP"/>
    </source>
</evidence>
<reference evidence="2" key="1">
    <citation type="journal article" date="2015" name="PLoS ONE">
        <title>An Insight into the Sialome of the Lone Star Tick, Amblyomma americanum, with a Glimpse on Its Time Dependent Gene Expression.</title>
        <authorList>
            <person name="Karim S."/>
            <person name="Ribeiro J.M."/>
        </authorList>
    </citation>
    <scope>NUCLEOTIDE SEQUENCE</scope>
    <source>
        <tissue evidence="2">Salivary gland</tissue>
    </source>
</reference>
<feature type="chain" id="PRO_5002202903" evidence="1">
    <location>
        <begin position="28"/>
        <end position="229"/>
    </location>
</feature>
<name>A0A0C9S5E3_AMBAM</name>